<dbReference type="SUPFAM" id="SSF159245">
    <property type="entry name" value="AttH-like"/>
    <property type="match status" value="1"/>
</dbReference>
<dbReference type="AlphaFoldDB" id="A0A074MDD3"/>
<gene>
    <name evidence="1" type="ORF">EH32_13675</name>
</gene>
<dbReference type="RefSeq" id="WP_034904377.1">
    <property type="nucleotide sequence ID" value="NZ_JMIX01000008.1"/>
</dbReference>
<comment type="caution">
    <text evidence="1">The sequence shown here is derived from an EMBL/GenBank/DDBJ whole genome shotgun (WGS) entry which is preliminary data.</text>
</comment>
<keyword evidence="2" id="KW-1185">Reference proteome</keyword>
<name>A0A074MDD3_9SPHN</name>
<accession>A0A074MDD3</accession>
<dbReference type="EMBL" id="JMIX01000008">
    <property type="protein sequence ID" value="KEO92836.1"/>
    <property type="molecule type" value="Genomic_DNA"/>
</dbReference>
<protein>
    <submittedName>
        <fullName evidence="1">Hydroxyneurosporene dehydrogenase</fullName>
    </submittedName>
</protein>
<dbReference type="CDD" id="cd21471">
    <property type="entry name" value="CrtC-like"/>
    <property type="match status" value="1"/>
</dbReference>
<evidence type="ECO:0000313" key="1">
    <source>
        <dbReference type="EMBL" id="KEO92836.1"/>
    </source>
</evidence>
<sequence>MTERPSGSVTREPTTLAIGPSRVEWKGDALHIHIEERDTRLFNPVHRRVRGVVKVHPEALNPTSFALDHGEKHIWHCLAPRARIEVDMENPGLSWKGKGYFDHNRGSESLEDGFRIWHWSRAHTKHGALVCYEGERRDGSLFASAIRFDRNGVAEDAELPPIARLPHSKWRGERRARSEISVARVRRTWEDTPFYARSELSSHLDGEEVVAVQESLDMRRFASPIVQFMLPYRMPRKRA</sequence>
<evidence type="ECO:0000313" key="2">
    <source>
        <dbReference type="Proteomes" id="UP000027866"/>
    </source>
</evidence>
<reference evidence="1 2" key="1">
    <citation type="submission" date="2014-04" db="EMBL/GenBank/DDBJ databases">
        <title>A comprehensive comparison of genomes of Erythrobacter spp. Strains.</title>
        <authorList>
            <person name="Zheng Q."/>
        </authorList>
    </citation>
    <scope>NUCLEOTIDE SEQUENCE [LARGE SCALE GENOMIC DNA]</scope>
    <source>
        <strain evidence="1 2">DSM 8509</strain>
    </source>
</reference>
<organism evidence="1 2">
    <name type="scientific">Erythrobacter litoralis</name>
    <dbReference type="NCBI Taxonomy" id="39960"/>
    <lineage>
        <taxon>Bacteria</taxon>
        <taxon>Pseudomonadati</taxon>
        <taxon>Pseudomonadota</taxon>
        <taxon>Alphaproteobacteria</taxon>
        <taxon>Sphingomonadales</taxon>
        <taxon>Erythrobacteraceae</taxon>
        <taxon>Erythrobacter/Porphyrobacter group</taxon>
        <taxon>Erythrobacter</taxon>
    </lineage>
</organism>
<dbReference type="Proteomes" id="UP000027866">
    <property type="component" value="Unassembled WGS sequence"/>
</dbReference>
<proteinExistence type="predicted"/>